<reference evidence="3 4" key="1">
    <citation type="submission" date="2020-08" db="EMBL/GenBank/DDBJ databases">
        <title>Genome sequence of Sphingomonas daechungensis KACC 18115T.</title>
        <authorList>
            <person name="Hyun D.-W."/>
            <person name="Bae J.-W."/>
        </authorList>
    </citation>
    <scope>NUCLEOTIDE SEQUENCE [LARGE SCALE GENOMIC DNA]</scope>
    <source>
        <strain evidence="3 4">KACC 18115</strain>
    </source>
</reference>
<gene>
    <name evidence="3" type="ORF">H9L15_13525</name>
</gene>
<sequence length="170" mass="19378">MASAQSQDAIALLKEDHRKVEDLFEQFEKARGDGRKQKLALEICKELTIHTMLEEEIFYPAVEGKVDDDLVKESFVEHDAAKVLIAEIEAGEPSDEFYDAKVKVLKEEIEHHVEEEEKPKEGLFAQTRAADVDVKELGERMAMRKEELQQEIRNSGLPAPETTTLEEVQI</sequence>
<name>A0ABX6T5U5_9SPHN</name>
<accession>A0ABX6T5U5</accession>
<organism evidence="3 4">
    <name type="scientific">Sphingomonas daechungensis</name>
    <dbReference type="NCBI Taxonomy" id="1176646"/>
    <lineage>
        <taxon>Bacteria</taxon>
        <taxon>Pseudomonadati</taxon>
        <taxon>Pseudomonadota</taxon>
        <taxon>Alphaproteobacteria</taxon>
        <taxon>Sphingomonadales</taxon>
        <taxon>Sphingomonadaceae</taxon>
        <taxon>Sphingomonas</taxon>
    </lineage>
</organism>
<dbReference type="EMBL" id="CP060780">
    <property type="protein sequence ID" value="QNP42993.1"/>
    <property type="molecule type" value="Genomic_DNA"/>
</dbReference>
<keyword evidence="4" id="KW-1185">Reference proteome</keyword>
<feature type="region of interest" description="Disordered" evidence="1">
    <location>
        <begin position="149"/>
        <end position="170"/>
    </location>
</feature>
<dbReference type="PANTHER" id="PTHR35585:SF1">
    <property type="entry name" value="HHE DOMAIN PROTEIN (AFU_ORTHOLOGUE AFUA_4G00730)"/>
    <property type="match status" value="1"/>
</dbReference>
<dbReference type="Proteomes" id="UP000516134">
    <property type="component" value="Chromosome"/>
</dbReference>
<dbReference type="InterPro" id="IPR012312">
    <property type="entry name" value="Hemerythrin-like"/>
</dbReference>
<feature type="domain" description="Hemerythrin-like" evidence="2">
    <location>
        <begin position="9"/>
        <end position="118"/>
    </location>
</feature>
<dbReference type="Gene3D" id="1.20.120.520">
    <property type="entry name" value="nmb1532 protein domain like"/>
    <property type="match status" value="1"/>
</dbReference>
<evidence type="ECO:0000313" key="3">
    <source>
        <dbReference type="EMBL" id="QNP42993.1"/>
    </source>
</evidence>
<evidence type="ECO:0000256" key="1">
    <source>
        <dbReference type="SAM" id="MobiDB-lite"/>
    </source>
</evidence>
<evidence type="ECO:0000313" key="4">
    <source>
        <dbReference type="Proteomes" id="UP000516134"/>
    </source>
</evidence>
<dbReference type="Pfam" id="PF01814">
    <property type="entry name" value="Hemerythrin"/>
    <property type="match status" value="1"/>
</dbReference>
<dbReference type="RefSeq" id="WP_187714424.1">
    <property type="nucleotide sequence ID" value="NZ_BAABJC010000001.1"/>
</dbReference>
<proteinExistence type="predicted"/>
<protein>
    <submittedName>
        <fullName evidence="3">Hemerythrin domain-containing protein</fullName>
    </submittedName>
</protein>
<evidence type="ECO:0000259" key="2">
    <source>
        <dbReference type="Pfam" id="PF01814"/>
    </source>
</evidence>
<feature type="compositionally biased region" description="Polar residues" evidence="1">
    <location>
        <begin position="161"/>
        <end position="170"/>
    </location>
</feature>
<dbReference type="PANTHER" id="PTHR35585">
    <property type="entry name" value="HHE DOMAIN PROTEIN (AFU_ORTHOLOGUE AFUA_4G00730)"/>
    <property type="match status" value="1"/>
</dbReference>